<feature type="signal peptide" evidence="1">
    <location>
        <begin position="1"/>
        <end position="22"/>
    </location>
</feature>
<organism evidence="3">
    <name type="scientific">Sesamum calycinum</name>
    <dbReference type="NCBI Taxonomy" id="2727403"/>
    <lineage>
        <taxon>Eukaryota</taxon>
        <taxon>Viridiplantae</taxon>
        <taxon>Streptophyta</taxon>
        <taxon>Embryophyta</taxon>
        <taxon>Tracheophyta</taxon>
        <taxon>Spermatophyta</taxon>
        <taxon>Magnoliopsida</taxon>
        <taxon>eudicotyledons</taxon>
        <taxon>Gunneridae</taxon>
        <taxon>Pentapetalae</taxon>
        <taxon>asterids</taxon>
        <taxon>lamiids</taxon>
        <taxon>Lamiales</taxon>
        <taxon>Pedaliaceae</taxon>
        <taxon>Sesamum</taxon>
    </lineage>
</organism>
<evidence type="ECO:0000259" key="2">
    <source>
        <dbReference type="Pfam" id="PF13960"/>
    </source>
</evidence>
<evidence type="ECO:0000256" key="1">
    <source>
        <dbReference type="SAM" id="SignalP"/>
    </source>
</evidence>
<keyword evidence="1" id="KW-0732">Signal</keyword>
<reference evidence="3" key="1">
    <citation type="submission" date="2020-06" db="EMBL/GenBank/DDBJ databases">
        <authorList>
            <person name="Li T."/>
            <person name="Hu X."/>
            <person name="Zhang T."/>
            <person name="Song X."/>
            <person name="Zhang H."/>
            <person name="Dai N."/>
            <person name="Sheng W."/>
            <person name="Hou X."/>
            <person name="Wei L."/>
        </authorList>
    </citation>
    <scope>NUCLEOTIDE SEQUENCE</scope>
    <source>
        <strain evidence="3">KEN8</strain>
        <tissue evidence="3">Leaf</tissue>
    </source>
</reference>
<dbReference type="PANTHER" id="PTHR48258:SF15">
    <property type="entry name" value="OS02G0543900 PROTEIN"/>
    <property type="match status" value="1"/>
</dbReference>
<reference evidence="3" key="2">
    <citation type="journal article" date="2024" name="Plant">
        <title>Genomic evolution and insights into agronomic trait innovations of Sesamum species.</title>
        <authorList>
            <person name="Miao H."/>
            <person name="Wang L."/>
            <person name="Qu L."/>
            <person name="Liu H."/>
            <person name="Sun Y."/>
            <person name="Le M."/>
            <person name="Wang Q."/>
            <person name="Wei S."/>
            <person name="Zheng Y."/>
            <person name="Lin W."/>
            <person name="Duan Y."/>
            <person name="Cao H."/>
            <person name="Xiong S."/>
            <person name="Wang X."/>
            <person name="Wei L."/>
            <person name="Li C."/>
            <person name="Ma Q."/>
            <person name="Ju M."/>
            <person name="Zhao R."/>
            <person name="Li G."/>
            <person name="Mu C."/>
            <person name="Tian Q."/>
            <person name="Mei H."/>
            <person name="Zhang T."/>
            <person name="Gao T."/>
            <person name="Zhang H."/>
        </authorList>
    </citation>
    <scope>NUCLEOTIDE SEQUENCE</scope>
    <source>
        <strain evidence="3">KEN8</strain>
    </source>
</reference>
<feature type="domain" description="DUF4218" evidence="2">
    <location>
        <begin position="20"/>
        <end position="85"/>
    </location>
</feature>
<name>A0AAW2SUL0_9LAMI</name>
<evidence type="ECO:0000313" key="3">
    <source>
        <dbReference type="EMBL" id="KAL0396219.1"/>
    </source>
</evidence>
<dbReference type="Pfam" id="PF13960">
    <property type="entry name" value="DUF4218"/>
    <property type="match status" value="1"/>
</dbReference>
<dbReference type="InterPro" id="IPR025452">
    <property type="entry name" value="DUF4218"/>
</dbReference>
<dbReference type="EMBL" id="JACGWM010000001">
    <property type="protein sequence ID" value="KAL0396219.1"/>
    <property type="molecule type" value="Genomic_DNA"/>
</dbReference>
<feature type="chain" id="PRO_5043811412" description="DUF4218 domain-containing protein" evidence="1">
    <location>
        <begin position="23"/>
        <end position="158"/>
    </location>
</feature>
<dbReference type="AlphaFoldDB" id="A0AAW2SUL0"/>
<proteinExistence type="predicted"/>
<comment type="caution">
    <text evidence="3">The sequence shown here is derived from an EMBL/GenBank/DDBJ whole genome shotgun (WGS) entry which is preliminary data.</text>
</comment>
<dbReference type="PANTHER" id="PTHR48258">
    <property type="entry name" value="DUF4218 DOMAIN-CONTAINING PROTEIN-RELATED"/>
    <property type="match status" value="1"/>
</dbReference>
<sequence>MLPESIWSALTEVSLLFHILCSTILDVNKVQELEASVATILCNLEKIFPTSFFYSIEHLIAHFSYKAHVQGPVQYRWMYSFESLAIDMYVNGSFLNELYEKYHPENPIIEELVAIQFKDWFKRHETFQKLMKDHQSQQTADDHHTTIESEASVAMTEQ</sequence>
<gene>
    <name evidence="3" type="ORF">Scaly_0070300</name>
</gene>
<accession>A0AAW2SUL0</accession>
<protein>
    <recommendedName>
        <fullName evidence="2">DUF4218 domain-containing protein</fullName>
    </recommendedName>
</protein>